<organism evidence="12 13">
    <name type="scientific">Gallaecimonas pentaromativorans</name>
    <dbReference type="NCBI Taxonomy" id="584787"/>
    <lineage>
        <taxon>Bacteria</taxon>
        <taxon>Pseudomonadati</taxon>
        <taxon>Pseudomonadota</taxon>
        <taxon>Gammaproteobacteria</taxon>
        <taxon>Enterobacterales</taxon>
        <taxon>Gallaecimonadaceae</taxon>
        <taxon>Gallaecimonas</taxon>
    </lineage>
</organism>
<dbReference type="Gene3D" id="3.40.50.300">
    <property type="entry name" value="P-loop containing nucleotide triphosphate hydrolases"/>
    <property type="match status" value="1"/>
</dbReference>
<keyword evidence="4 9" id="KW-0812">Transmembrane</keyword>
<dbReference type="Pfam" id="PF00005">
    <property type="entry name" value="ABC_tran"/>
    <property type="match status" value="1"/>
</dbReference>
<evidence type="ECO:0000313" key="12">
    <source>
        <dbReference type="EMBL" id="ROQ28728.1"/>
    </source>
</evidence>
<dbReference type="InterPro" id="IPR011527">
    <property type="entry name" value="ABC1_TM_dom"/>
</dbReference>
<dbReference type="PANTHER" id="PTHR24221">
    <property type="entry name" value="ATP-BINDING CASSETTE SUB-FAMILY B"/>
    <property type="match status" value="1"/>
</dbReference>
<gene>
    <name evidence="12" type="ORF">EDC28_103322</name>
</gene>
<feature type="transmembrane region" description="Helical" evidence="9">
    <location>
        <begin position="176"/>
        <end position="194"/>
    </location>
</feature>
<evidence type="ECO:0000256" key="7">
    <source>
        <dbReference type="ARBA" id="ARBA00022989"/>
    </source>
</evidence>
<feature type="domain" description="ABC transmembrane type-1" evidence="11">
    <location>
        <begin position="24"/>
        <end position="319"/>
    </location>
</feature>
<accession>A0A3N1PLI1</accession>
<evidence type="ECO:0000256" key="9">
    <source>
        <dbReference type="SAM" id="Phobius"/>
    </source>
</evidence>
<evidence type="ECO:0000256" key="8">
    <source>
        <dbReference type="ARBA" id="ARBA00023136"/>
    </source>
</evidence>
<dbReference type="GO" id="GO:0140359">
    <property type="term" value="F:ABC-type transporter activity"/>
    <property type="evidence" value="ECO:0007669"/>
    <property type="project" value="InterPro"/>
</dbReference>
<dbReference type="InterPro" id="IPR017871">
    <property type="entry name" value="ABC_transporter-like_CS"/>
</dbReference>
<evidence type="ECO:0000256" key="1">
    <source>
        <dbReference type="ARBA" id="ARBA00004651"/>
    </source>
</evidence>
<dbReference type="InterPro" id="IPR003593">
    <property type="entry name" value="AAA+_ATPase"/>
</dbReference>
<keyword evidence="5" id="KW-0547">Nucleotide-binding</keyword>
<dbReference type="InterPro" id="IPR027417">
    <property type="entry name" value="P-loop_NTPase"/>
</dbReference>
<evidence type="ECO:0000256" key="4">
    <source>
        <dbReference type="ARBA" id="ARBA00022692"/>
    </source>
</evidence>
<dbReference type="Pfam" id="PF00664">
    <property type="entry name" value="ABC_membrane"/>
    <property type="match status" value="1"/>
</dbReference>
<dbReference type="GO" id="GO:0005886">
    <property type="term" value="C:plasma membrane"/>
    <property type="evidence" value="ECO:0007669"/>
    <property type="project" value="UniProtKB-SubCell"/>
</dbReference>
<keyword evidence="3" id="KW-1003">Cell membrane</keyword>
<dbReference type="InterPro" id="IPR003439">
    <property type="entry name" value="ABC_transporter-like_ATP-bd"/>
</dbReference>
<feature type="transmembrane region" description="Helical" evidence="9">
    <location>
        <begin position="21"/>
        <end position="42"/>
    </location>
</feature>
<keyword evidence="6 12" id="KW-0067">ATP-binding</keyword>
<keyword evidence="7 9" id="KW-1133">Transmembrane helix</keyword>
<evidence type="ECO:0000256" key="3">
    <source>
        <dbReference type="ARBA" id="ARBA00022475"/>
    </source>
</evidence>
<dbReference type="CDD" id="cd07346">
    <property type="entry name" value="ABC_6TM_exporters"/>
    <property type="match status" value="1"/>
</dbReference>
<feature type="domain" description="ABC transporter" evidence="10">
    <location>
        <begin position="351"/>
        <end position="585"/>
    </location>
</feature>
<proteinExistence type="predicted"/>
<evidence type="ECO:0000256" key="2">
    <source>
        <dbReference type="ARBA" id="ARBA00022448"/>
    </source>
</evidence>
<dbReference type="Gene3D" id="1.20.1560.10">
    <property type="entry name" value="ABC transporter type 1, transmembrane domain"/>
    <property type="match status" value="1"/>
</dbReference>
<dbReference type="SMART" id="SM00382">
    <property type="entry name" value="AAA"/>
    <property type="match status" value="1"/>
</dbReference>
<feature type="transmembrane region" description="Helical" evidence="9">
    <location>
        <begin position="151"/>
        <end position="170"/>
    </location>
</feature>
<evidence type="ECO:0000313" key="13">
    <source>
        <dbReference type="Proteomes" id="UP000268033"/>
    </source>
</evidence>
<dbReference type="InterPro" id="IPR036640">
    <property type="entry name" value="ABC1_TM_sf"/>
</dbReference>
<dbReference type="EMBL" id="RJUL01000003">
    <property type="protein sequence ID" value="ROQ28728.1"/>
    <property type="molecule type" value="Genomic_DNA"/>
</dbReference>
<dbReference type="AlphaFoldDB" id="A0A3N1PLI1"/>
<dbReference type="Proteomes" id="UP000268033">
    <property type="component" value="Unassembled WGS sequence"/>
</dbReference>
<keyword evidence="13" id="KW-1185">Reference proteome</keyword>
<dbReference type="PROSITE" id="PS50929">
    <property type="entry name" value="ABC_TM1F"/>
    <property type="match status" value="1"/>
</dbReference>
<dbReference type="FunFam" id="3.40.50.300:FF:000854">
    <property type="entry name" value="Multidrug ABC transporter ATP-binding protein"/>
    <property type="match status" value="1"/>
</dbReference>
<comment type="caution">
    <text evidence="12">The sequence shown here is derived from an EMBL/GenBank/DDBJ whole genome shotgun (WGS) entry which is preliminary data.</text>
</comment>
<feature type="transmembrane region" description="Helical" evidence="9">
    <location>
        <begin position="62"/>
        <end position="86"/>
    </location>
</feature>
<name>A0A3N1PLI1_9GAMM</name>
<evidence type="ECO:0000256" key="6">
    <source>
        <dbReference type="ARBA" id="ARBA00022840"/>
    </source>
</evidence>
<comment type="subcellular location">
    <subcellularLocation>
        <location evidence="1">Cell membrane</location>
        <topology evidence="1">Multi-pass membrane protein</topology>
    </subcellularLocation>
</comment>
<keyword evidence="2" id="KW-0813">Transport</keyword>
<dbReference type="PROSITE" id="PS00211">
    <property type="entry name" value="ABC_TRANSPORTER_1"/>
    <property type="match status" value="1"/>
</dbReference>
<keyword evidence="8 9" id="KW-0472">Membrane</keyword>
<sequence length="587" mass="64726">MLSWHDIGRQLLRHRRTLIAAHGFALLSVLLSVPLPLMMPVLVDEVLLHKPGWVSALLGKLFPANLLSPVFIILVLLAVVVVMRLIGLAADVCQTNLFSRIAKAVSSQLRVRLVRQLSRAELSAYENLGTAAVSSRLTMDVETLDHFIGPALSRLVINVLTLAGVLAILLCIHWQLALVLLLLNPAMIILARMLGKQVGALKQQENQAFEDMQQGMVETLDAVVQIKANRQERGFFPRVVWLIRQLRRRATDARWKSEAVYQLTHAVYMIGFDIFRTLAMLTVLFSDLSIGQMFAVFAYLWFMMTPLQELLGMQYAYHQAEAARARLNEIMAMPVEDEEAGMAGRSGPMHIRLEELSFAYPGQTKVLDRVSMTLEPGQKIGLVALSGGGKSTLVNLILGLYPHQGGHILLDGAPIEDIGRHSLREQAVTLVQQPVFFNASIRDNLTAGGPAVADNQLWQVLKLAELEELVAAMAQGLNTQVGRGGIRLSGGQRQRLMLARMMLSPAPMVILDEAMSALDAVTEQRLLANMAPLLEGRTVLMISHRLSSLRHADVIYVLDDGKIGQAGSHDELARQEGLYQTLLAAQS</sequence>
<reference evidence="12 13" key="1">
    <citation type="submission" date="2018-11" db="EMBL/GenBank/DDBJ databases">
        <title>Genomic Encyclopedia of Type Strains, Phase IV (KMG-IV): sequencing the most valuable type-strain genomes for metagenomic binning, comparative biology and taxonomic classification.</title>
        <authorList>
            <person name="Goeker M."/>
        </authorList>
    </citation>
    <scope>NUCLEOTIDE SEQUENCE [LARGE SCALE GENOMIC DNA]</scope>
    <source>
        <strain evidence="12 13">DSM 21945</strain>
    </source>
</reference>
<dbReference type="GO" id="GO:0005524">
    <property type="term" value="F:ATP binding"/>
    <property type="evidence" value="ECO:0007669"/>
    <property type="project" value="UniProtKB-KW"/>
</dbReference>
<evidence type="ECO:0000259" key="10">
    <source>
        <dbReference type="PROSITE" id="PS50893"/>
    </source>
</evidence>
<protein>
    <submittedName>
        <fullName evidence="12">ATP-binding cassette subfamily C protein</fullName>
    </submittedName>
</protein>
<dbReference type="PANTHER" id="PTHR24221:SF233">
    <property type="entry name" value="ATP-BINDING_PERMEASE FUSION ABC TRANSPORTER-RELATED"/>
    <property type="match status" value="1"/>
</dbReference>
<dbReference type="GO" id="GO:0016887">
    <property type="term" value="F:ATP hydrolysis activity"/>
    <property type="evidence" value="ECO:0007669"/>
    <property type="project" value="InterPro"/>
</dbReference>
<dbReference type="PROSITE" id="PS50893">
    <property type="entry name" value="ABC_TRANSPORTER_2"/>
    <property type="match status" value="1"/>
</dbReference>
<dbReference type="InterPro" id="IPR039421">
    <property type="entry name" value="Type_1_exporter"/>
</dbReference>
<evidence type="ECO:0000259" key="11">
    <source>
        <dbReference type="PROSITE" id="PS50929"/>
    </source>
</evidence>
<evidence type="ECO:0000256" key="5">
    <source>
        <dbReference type="ARBA" id="ARBA00022741"/>
    </source>
</evidence>
<dbReference type="GO" id="GO:0034040">
    <property type="term" value="F:ATPase-coupled lipid transmembrane transporter activity"/>
    <property type="evidence" value="ECO:0007669"/>
    <property type="project" value="TreeGrafter"/>
</dbReference>
<dbReference type="RefSeq" id="WP_123421117.1">
    <property type="nucleotide sequence ID" value="NZ_RJUL01000003.1"/>
</dbReference>
<feature type="transmembrane region" description="Helical" evidence="9">
    <location>
        <begin position="278"/>
        <end position="302"/>
    </location>
</feature>
<dbReference type="SUPFAM" id="SSF90123">
    <property type="entry name" value="ABC transporter transmembrane region"/>
    <property type="match status" value="1"/>
</dbReference>
<dbReference type="SUPFAM" id="SSF52540">
    <property type="entry name" value="P-loop containing nucleoside triphosphate hydrolases"/>
    <property type="match status" value="1"/>
</dbReference>